<evidence type="ECO:0000313" key="2">
    <source>
        <dbReference type="EMBL" id="ADN36091.1"/>
    </source>
</evidence>
<dbReference type="HOGENOM" id="CLU_641942_0_0_2"/>
<proteinExistence type="predicted"/>
<accession>E1RES0</accession>
<feature type="transmembrane region" description="Helical" evidence="1">
    <location>
        <begin position="383"/>
        <end position="410"/>
    </location>
</feature>
<evidence type="ECO:0000313" key="3">
    <source>
        <dbReference type="Proteomes" id="UP000006565"/>
    </source>
</evidence>
<keyword evidence="1" id="KW-0472">Membrane</keyword>
<gene>
    <name evidence="2" type="ordered locus">Mpet_1331</name>
</gene>
<feature type="transmembrane region" description="Helical" evidence="1">
    <location>
        <begin position="142"/>
        <end position="165"/>
    </location>
</feature>
<sequence length="427" mass="49390">MPEKSILKPRQMPHSMVRFERTRRGDTYYILHNPDKRSYLAIDEENYFLWEMMNGEHNLTDLAIAYYQRFGSLPLERLDTLIQQLEENHLIETRTKPANPDTETGFVPLLTNLADGTYQREFDWNQADKWFTRIYESIGHFFFTRAALFAFILISVIGIICFIILEPTEEFQLLTFNEIYSYGLLILILSGWIVLFWHEAGHGLACKYFGRKIHKAGLMFYYGMPTFFVDVSDMWMSGRTPRIMVSLAGPIVNVIIGGIISILAFVLPPSDYTKALFQAAYITYLIALLNLNPLLELDGYYCLMDLLEMPQLRRKSFDFLKTQLVPKLRSGTRFNREEIIYSTYSVLSIVVTVLILAFVLYIWENELGLMIHDIFTGQDIMVVILLGGLTVLAGSSLLIGFGARFILYLYRVHDRMLKSGEQCDPKN</sequence>
<dbReference type="Proteomes" id="UP000006565">
    <property type="component" value="Chromosome"/>
</dbReference>
<feature type="transmembrane region" description="Helical" evidence="1">
    <location>
        <begin position="243"/>
        <end position="267"/>
    </location>
</feature>
<keyword evidence="3" id="KW-1185">Reference proteome</keyword>
<keyword evidence="1" id="KW-0812">Transmembrane</keyword>
<dbReference type="STRING" id="679926.Mpet_1331"/>
<keyword evidence="1" id="KW-1133">Transmembrane helix</keyword>
<dbReference type="AlphaFoldDB" id="E1RES0"/>
<dbReference type="eggNOG" id="arCOG04064">
    <property type="taxonomic scope" value="Archaea"/>
</dbReference>
<dbReference type="EMBL" id="CP002117">
    <property type="protein sequence ID" value="ADN36091.1"/>
    <property type="molecule type" value="Genomic_DNA"/>
</dbReference>
<evidence type="ECO:0000256" key="1">
    <source>
        <dbReference type="SAM" id="Phobius"/>
    </source>
</evidence>
<feature type="transmembrane region" description="Helical" evidence="1">
    <location>
        <begin position="179"/>
        <end position="197"/>
    </location>
</feature>
<dbReference type="eggNOG" id="arCOG03838">
    <property type="taxonomic scope" value="Archaea"/>
</dbReference>
<feature type="transmembrane region" description="Helical" evidence="1">
    <location>
        <begin position="339"/>
        <end position="363"/>
    </location>
</feature>
<protein>
    <submittedName>
        <fullName evidence="2">Peptidase M50</fullName>
    </submittedName>
</protein>
<dbReference type="KEGG" id="mpi:Mpet_1331"/>
<organism evidence="2 3">
    <name type="scientific">Methanolacinia petrolearia (strain DSM 11571 / OCM 486 / SEBR 4847)</name>
    <name type="common">Methanoplanus petrolearius</name>
    <dbReference type="NCBI Taxonomy" id="679926"/>
    <lineage>
        <taxon>Archaea</taxon>
        <taxon>Methanobacteriati</taxon>
        <taxon>Methanobacteriota</taxon>
        <taxon>Stenosarchaea group</taxon>
        <taxon>Methanomicrobia</taxon>
        <taxon>Methanomicrobiales</taxon>
        <taxon>Methanomicrobiaceae</taxon>
        <taxon>Methanolacinia</taxon>
    </lineage>
</organism>
<reference evidence="2 3" key="1">
    <citation type="journal article" date="2010" name="Stand. Genomic Sci.">
        <title>Complete genome sequence of Methanoplanus petrolearius type strain (SEBR 4847).</title>
        <authorList>
            <person name="Brambilla E."/>
            <person name="Djao O.D."/>
            <person name="Daligault H."/>
            <person name="Lapidus A."/>
            <person name="Lucas S."/>
            <person name="Hammon N."/>
            <person name="Nolan M."/>
            <person name="Tice H."/>
            <person name="Cheng J.F."/>
            <person name="Han C."/>
            <person name="Tapia R."/>
            <person name="Goodwin L."/>
            <person name="Pitluck S."/>
            <person name="Liolios K."/>
            <person name="Ivanova N."/>
            <person name="Mavromatis K."/>
            <person name="Mikhailova N."/>
            <person name="Pati A."/>
            <person name="Chen A."/>
            <person name="Palaniappan K."/>
            <person name="Land M."/>
            <person name="Hauser L."/>
            <person name="Chang Y.J."/>
            <person name="Jeffries C.D."/>
            <person name="Rohde M."/>
            <person name="Spring S."/>
            <person name="Sikorski J."/>
            <person name="Goker M."/>
            <person name="Woyke T."/>
            <person name="Bristow J."/>
            <person name="Eisen J.A."/>
            <person name="Markowitz V."/>
            <person name="Hugenholtz P."/>
            <person name="Kyrpides N.C."/>
            <person name="Klenk H.P."/>
        </authorList>
    </citation>
    <scope>NUCLEOTIDE SEQUENCE [LARGE SCALE GENOMIC DNA]</scope>
    <source>
        <strain evidence="3">DSM 11571 / OCM 486 / SEBR 4847</strain>
    </source>
</reference>
<name>E1RES0_METP4</name>